<keyword evidence="6" id="KW-0862">Zinc</keyword>
<evidence type="ECO:0000256" key="7">
    <source>
        <dbReference type="ARBA" id="ARBA00023157"/>
    </source>
</evidence>
<dbReference type="CDD" id="cd00842">
    <property type="entry name" value="MPP_ASMase"/>
    <property type="match status" value="1"/>
</dbReference>
<comment type="cofactor">
    <cofactor evidence="1">
        <name>Zn(2+)</name>
        <dbReference type="ChEBI" id="CHEBI:29105"/>
    </cofactor>
</comment>
<dbReference type="SUPFAM" id="SSF56300">
    <property type="entry name" value="Metallo-dependent phosphatases"/>
    <property type="match status" value="1"/>
</dbReference>
<dbReference type="InterPro" id="IPR001245">
    <property type="entry name" value="Ser-Thr/Tyr_kinase_cat_dom"/>
</dbReference>
<evidence type="ECO:0000256" key="1">
    <source>
        <dbReference type="ARBA" id="ARBA00001947"/>
    </source>
</evidence>
<dbReference type="FunFam" id="1.25.40.20:FF:000050">
    <property type="entry name" value="integrin-linked protein kinase"/>
    <property type="match status" value="1"/>
</dbReference>
<dbReference type="SUPFAM" id="SSF48403">
    <property type="entry name" value="Ankyrin repeat"/>
    <property type="match status" value="1"/>
</dbReference>
<dbReference type="EMBL" id="CM012450">
    <property type="protein sequence ID" value="RVE63904.1"/>
    <property type="molecule type" value="Genomic_DNA"/>
</dbReference>
<keyword evidence="13" id="KW-1185">Reference proteome</keyword>
<dbReference type="Gene3D" id="1.10.225.10">
    <property type="entry name" value="Saposin-like"/>
    <property type="match status" value="1"/>
</dbReference>
<dbReference type="PANTHER" id="PTHR10340">
    <property type="entry name" value="SPHINGOMYELIN PHOSPHODIESTERASE"/>
    <property type="match status" value="1"/>
</dbReference>
<dbReference type="Pfam" id="PF19272">
    <property type="entry name" value="ASMase_C"/>
    <property type="match status" value="1"/>
</dbReference>
<dbReference type="GO" id="GO:0004672">
    <property type="term" value="F:protein kinase activity"/>
    <property type="evidence" value="ECO:0007669"/>
    <property type="project" value="InterPro"/>
</dbReference>
<dbReference type="InterPro" id="IPR002110">
    <property type="entry name" value="Ankyrin_rpt"/>
</dbReference>
<accession>A0A437CNA8</accession>
<dbReference type="FunFam" id="3.30.200.20:FF:000245">
    <property type="entry name" value="Integrin-linked protein kinase"/>
    <property type="match status" value="1"/>
</dbReference>
<dbReference type="SUPFAM" id="SSF47862">
    <property type="entry name" value="Saposin"/>
    <property type="match status" value="1"/>
</dbReference>
<comment type="similarity">
    <text evidence="2">Belongs to the acid sphingomyelinase family.</text>
</comment>
<dbReference type="InterPro" id="IPR041805">
    <property type="entry name" value="ASMase/PPN1_MPP"/>
</dbReference>
<feature type="repeat" description="ANK" evidence="9">
    <location>
        <begin position="33"/>
        <end position="65"/>
    </location>
</feature>
<dbReference type="PANTHER" id="PTHR10340:SF34">
    <property type="entry name" value="SPHINGOMYELIN PHOSPHODIESTERASE"/>
    <property type="match status" value="1"/>
</dbReference>
<keyword evidence="4" id="KW-0732">Signal</keyword>
<dbReference type="OrthoDB" id="6718656at2759"/>
<dbReference type="Gene3D" id="1.25.40.20">
    <property type="entry name" value="Ankyrin repeat-containing domain"/>
    <property type="match status" value="1"/>
</dbReference>
<evidence type="ECO:0000313" key="12">
    <source>
        <dbReference type="EMBL" id="RVE63904.1"/>
    </source>
</evidence>
<dbReference type="GO" id="GO:0046513">
    <property type="term" value="P:ceramide biosynthetic process"/>
    <property type="evidence" value="ECO:0007669"/>
    <property type="project" value="TreeGrafter"/>
</dbReference>
<organism evidence="12 13">
    <name type="scientific">Oryzias javanicus</name>
    <name type="common">Javanese ricefish</name>
    <name type="synonym">Aplocheilus javanicus</name>
    <dbReference type="NCBI Taxonomy" id="123683"/>
    <lineage>
        <taxon>Eukaryota</taxon>
        <taxon>Metazoa</taxon>
        <taxon>Chordata</taxon>
        <taxon>Craniata</taxon>
        <taxon>Vertebrata</taxon>
        <taxon>Euteleostomi</taxon>
        <taxon>Actinopterygii</taxon>
        <taxon>Neopterygii</taxon>
        <taxon>Teleostei</taxon>
        <taxon>Neoteleostei</taxon>
        <taxon>Acanthomorphata</taxon>
        <taxon>Ovalentaria</taxon>
        <taxon>Atherinomorphae</taxon>
        <taxon>Beloniformes</taxon>
        <taxon>Adrianichthyidae</taxon>
        <taxon>Oryziinae</taxon>
        <taxon>Oryzias</taxon>
    </lineage>
</organism>
<keyword evidence="9" id="KW-0040">ANK repeat</keyword>
<dbReference type="PROSITE" id="PS50015">
    <property type="entry name" value="SAP_B"/>
    <property type="match status" value="1"/>
</dbReference>
<keyword evidence="3" id="KW-0479">Metal-binding</keyword>
<dbReference type="AlphaFoldDB" id="A0A437CNA8"/>
<feature type="domain" description="Saposin B-type" evidence="11">
    <location>
        <begin position="518"/>
        <end position="600"/>
    </location>
</feature>
<dbReference type="Pfam" id="PF12796">
    <property type="entry name" value="Ank_2"/>
    <property type="match status" value="2"/>
</dbReference>
<dbReference type="InterPro" id="IPR011009">
    <property type="entry name" value="Kinase-like_dom_sf"/>
</dbReference>
<dbReference type="Proteomes" id="UP000283210">
    <property type="component" value="Chromosome 14"/>
</dbReference>
<feature type="repeat" description="ANK" evidence="9">
    <location>
        <begin position="99"/>
        <end position="131"/>
    </location>
</feature>
<feature type="repeat" description="ANK" evidence="9">
    <location>
        <begin position="66"/>
        <end position="98"/>
    </location>
</feature>
<evidence type="ECO:0000313" key="13">
    <source>
        <dbReference type="Proteomes" id="UP000283210"/>
    </source>
</evidence>
<evidence type="ECO:0000256" key="9">
    <source>
        <dbReference type="PROSITE-ProRule" id="PRU00023"/>
    </source>
</evidence>
<dbReference type="GO" id="GO:0005615">
    <property type="term" value="C:extracellular space"/>
    <property type="evidence" value="ECO:0007669"/>
    <property type="project" value="TreeGrafter"/>
</dbReference>
<dbReference type="Gene3D" id="3.30.200.20">
    <property type="entry name" value="Phosphorylase Kinase, domain 1"/>
    <property type="match status" value="1"/>
</dbReference>
<dbReference type="PROSITE" id="PS50088">
    <property type="entry name" value="ANK_REPEAT"/>
    <property type="match status" value="3"/>
</dbReference>
<keyword evidence="8" id="KW-0325">Glycoprotein</keyword>
<dbReference type="GO" id="GO:0005764">
    <property type="term" value="C:lysosome"/>
    <property type="evidence" value="ECO:0007669"/>
    <property type="project" value="TreeGrafter"/>
</dbReference>
<reference evidence="12 13" key="1">
    <citation type="submission" date="2018-11" db="EMBL/GenBank/DDBJ databases">
        <authorList>
            <person name="Lopez-Roques C."/>
            <person name="Donnadieu C."/>
            <person name="Bouchez O."/>
            <person name="Klopp C."/>
            <person name="Cabau C."/>
            <person name="Zahm M."/>
        </authorList>
    </citation>
    <scope>NUCLEOTIDE SEQUENCE [LARGE SCALE GENOMIC DNA]</scope>
    <source>
        <strain evidence="12">RS831</strain>
        <tissue evidence="12">Whole body</tissue>
    </source>
</reference>
<reference evidence="12 13" key="2">
    <citation type="submission" date="2019-01" db="EMBL/GenBank/DDBJ databases">
        <title>A chromosome length genome reference of the Java medaka (oryzias javanicus).</title>
        <authorList>
            <person name="Herpin A."/>
            <person name="Takehana Y."/>
            <person name="Naruse K."/>
            <person name="Ansai S."/>
            <person name="Kawaguchi M."/>
        </authorList>
    </citation>
    <scope>NUCLEOTIDE SEQUENCE [LARGE SCALE GENOMIC DNA]</scope>
    <source>
        <strain evidence="12">RS831</strain>
        <tissue evidence="12">Whole body</tissue>
    </source>
</reference>
<dbReference type="PROSITE" id="PS50297">
    <property type="entry name" value="ANK_REP_REGION"/>
    <property type="match status" value="3"/>
</dbReference>
<dbReference type="GO" id="GO:0016020">
    <property type="term" value="C:membrane"/>
    <property type="evidence" value="ECO:0007669"/>
    <property type="project" value="GOC"/>
</dbReference>
<dbReference type="GO" id="GO:0005524">
    <property type="term" value="F:ATP binding"/>
    <property type="evidence" value="ECO:0007669"/>
    <property type="project" value="InterPro"/>
</dbReference>
<dbReference type="InterPro" id="IPR036770">
    <property type="entry name" value="Ankyrin_rpt-contain_sf"/>
</dbReference>
<evidence type="ECO:0000256" key="2">
    <source>
        <dbReference type="ARBA" id="ARBA00008234"/>
    </source>
</evidence>
<dbReference type="InterPro" id="IPR011001">
    <property type="entry name" value="Saposin-like"/>
</dbReference>
<dbReference type="SMART" id="SM00248">
    <property type="entry name" value="ANK"/>
    <property type="match status" value="3"/>
</dbReference>
<evidence type="ECO:0000256" key="3">
    <source>
        <dbReference type="ARBA" id="ARBA00022723"/>
    </source>
</evidence>
<sequence>MDDIFTQCREGNSVAVRLWLDNTENDLNLGDDHGFSPLHWACREGRSGVVDMLIMRGARINVMNRGDDTPLHLAASHGHRDIVAKLIQCKADPNTVNEHGNTPLHYACFWGQEEVAEDLVVSGAQVCICNRYGQTPLDKAKPHLRQLLQEKAEKMGQSMSKIPYKETFWKGTMRTRPRNGTLNKQAGIDYKQLSLLAKINENQSGELWQGRWQGDEIIVKVLHVRDWTTRKSRDFNEEHPKLRIFSHPNILPVLGACQSPPSPHPVIITHYMPYGSLFNILHQGTTLVVDQSQAVKFALDIASGMAFLHTLEPMVSRLYLNSKHVMIDEDMTARVSMADAKFSFQCPGRMYSPAWMAPEALQKRPEDINRRSADMWSFAVLLWELVTREVPFADLSHMEIGMKVALEGLRPTIPPGISPHILKGKVEQEERKKTRLSLWTTTALYLCSETRGGHLLAAVKTMGSPLRWCPLPPLLLVFGSLLVTTPLLGSCHPSHMSPRPGPVILERFPPHVLGFNWRNLTCPLCKTLFTIVDIALLSDTNAERVARAVGEACIRLHLAEEQVCREITDLFRDDFIRALQESLLWPSEACAVLVRLTTSVIATRLPLTASSPIRAGFLFLTDVHWDKEYQTGSAADCKDPLCCRNSSGSPSWRRRGAGYWGTYSNCDLPLRTVESLLQNAARVGPWDWVYWTGDIPAHNVWSQTRDQQLMELTVISRLVHKHLGPNVTVYPAVEEWAPWLPDPAWKTLRYGGFYTVEIQPGLRVVSLNMNFCARENFWLMVNSTDPANQLQWLVHILQASEDKGEKVHIIGHIPPGLCLGSWSWNYYHIINRYERDHDSASRRGIRCTQCHTYVNLNPGYRVYIVDGNYSGSSRLVLDHETYILNLTEANRPAVLRDPVEEPKWTLLYRATEAYSLSTTFPSDYHLLLQTFIKDDRVFQKFWYLRHKGHVSEVCKETCKTTVLCFLQNGRSDQLEQCDLIHGFEGSMGRP</sequence>
<dbReference type="Gene3D" id="1.10.510.10">
    <property type="entry name" value="Transferase(Phosphotransferase) domain 1"/>
    <property type="match status" value="1"/>
</dbReference>
<evidence type="ECO:0000256" key="6">
    <source>
        <dbReference type="ARBA" id="ARBA00022833"/>
    </source>
</evidence>
<dbReference type="InterPro" id="IPR000719">
    <property type="entry name" value="Prot_kinase_dom"/>
</dbReference>
<dbReference type="GO" id="GO:0006685">
    <property type="term" value="P:sphingomyelin catabolic process"/>
    <property type="evidence" value="ECO:0007669"/>
    <property type="project" value="TreeGrafter"/>
</dbReference>
<evidence type="ECO:0000259" key="10">
    <source>
        <dbReference type="PROSITE" id="PS50011"/>
    </source>
</evidence>
<keyword evidence="5" id="KW-0378">Hydrolase</keyword>
<dbReference type="InterPro" id="IPR008139">
    <property type="entry name" value="SaposinB_dom"/>
</dbReference>
<dbReference type="GO" id="GO:0046872">
    <property type="term" value="F:metal ion binding"/>
    <property type="evidence" value="ECO:0007669"/>
    <property type="project" value="UniProtKB-KW"/>
</dbReference>
<dbReference type="GO" id="GO:0061750">
    <property type="term" value="F:acid sphingomyelin phosphodiesterase activity"/>
    <property type="evidence" value="ECO:0007669"/>
    <property type="project" value="TreeGrafter"/>
</dbReference>
<dbReference type="InterPro" id="IPR029052">
    <property type="entry name" value="Metallo-depent_PP-like"/>
</dbReference>
<evidence type="ECO:0000256" key="5">
    <source>
        <dbReference type="ARBA" id="ARBA00022801"/>
    </source>
</evidence>
<gene>
    <name evidence="12" type="ORF">OJAV_G00140930</name>
</gene>
<protein>
    <submittedName>
        <fullName evidence="12">Uncharacterized protein</fullName>
    </submittedName>
</protein>
<feature type="domain" description="Protein kinase" evidence="10">
    <location>
        <begin position="193"/>
        <end position="446"/>
    </location>
</feature>
<evidence type="ECO:0000256" key="4">
    <source>
        <dbReference type="ARBA" id="ARBA00022729"/>
    </source>
</evidence>
<evidence type="ECO:0000259" key="11">
    <source>
        <dbReference type="PROSITE" id="PS50015"/>
    </source>
</evidence>
<proteinExistence type="inferred from homology"/>
<dbReference type="Pfam" id="PF07714">
    <property type="entry name" value="PK_Tyr_Ser-Thr"/>
    <property type="match status" value="1"/>
</dbReference>
<keyword evidence="7" id="KW-1015">Disulfide bond</keyword>
<dbReference type="PROSITE" id="PS50011">
    <property type="entry name" value="PROTEIN_KINASE_DOM"/>
    <property type="match status" value="1"/>
</dbReference>
<dbReference type="SUPFAM" id="SSF56112">
    <property type="entry name" value="Protein kinase-like (PK-like)"/>
    <property type="match status" value="1"/>
</dbReference>
<dbReference type="InterPro" id="IPR045473">
    <property type="entry name" value="ASM_C"/>
</dbReference>
<evidence type="ECO:0000256" key="8">
    <source>
        <dbReference type="ARBA" id="ARBA00023180"/>
    </source>
</evidence>
<name>A0A437CNA8_ORYJA</name>